<evidence type="ECO:0000256" key="6">
    <source>
        <dbReference type="ARBA" id="ARBA00022679"/>
    </source>
</evidence>
<dbReference type="Pfam" id="PF02434">
    <property type="entry name" value="Fringe"/>
    <property type="match status" value="1"/>
</dbReference>
<evidence type="ECO:0000256" key="3">
    <source>
        <dbReference type="ARBA" id="ARBA00006462"/>
    </source>
</evidence>
<keyword evidence="8" id="KW-0547">Nucleotide-binding</keyword>
<feature type="domain" description="Fringe-like glycosyltransferase" evidence="12">
    <location>
        <begin position="25"/>
        <end position="162"/>
    </location>
</feature>
<name>A0A6P7U748_9MOLL</name>
<dbReference type="EC" id="2.4.1.122" evidence="4"/>
<keyword evidence="5" id="KW-0328">Glycosyltransferase</keyword>
<dbReference type="PANTHER" id="PTHR23033:SF14">
    <property type="entry name" value="GLYCOPROTEIN-N-ACETYLGALACTOSAMINE 3-BETA-GALACTOSYLTRANSFERASE 1-RELATED"/>
    <property type="match status" value="1"/>
</dbReference>
<evidence type="ECO:0000256" key="1">
    <source>
        <dbReference type="ARBA" id="ARBA00004606"/>
    </source>
</evidence>
<gene>
    <name evidence="14" type="primary">LOC115230815</name>
</gene>
<evidence type="ECO:0000256" key="9">
    <source>
        <dbReference type="ARBA" id="ARBA00022968"/>
    </source>
</evidence>
<evidence type="ECO:0000256" key="5">
    <source>
        <dbReference type="ARBA" id="ARBA00022676"/>
    </source>
</evidence>
<keyword evidence="6" id="KW-0808">Transferase</keyword>
<keyword evidence="11" id="KW-0472">Membrane</keyword>
<dbReference type="AlphaFoldDB" id="A0A6P7U748"/>
<evidence type="ECO:0000259" key="12">
    <source>
        <dbReference type="Pfam" id="PF02434"/>
    </source>
</evidence>
<evidence type="ECO:0000313" key="14">
    <source>
        <dbReference type="RefSeq" id="XP_029656801.1"/>
    </source>
</evidence>
<dbReference type="KEGG" id="osn:115230815"/>
<evidence type="ECO:0000256" key="10">
    <source>
        <dbReference type="ARBA" id="ARBA00022989"/>
    </source>
</evidence>
<evidence type="ECO:0000313" key="13">
    <source>
        <dbReference type="Proteomes" id="UP000515154"/>
    </source>
</evidence>
<keyword evidence="7" id="KW-0812">Transmembrane</keyword>
<dbReference type="GO" id="GO:0016263">
    <property type="term" value="F:glycoprotein-N-acetylgalactosamine 3-beta-galactosyltransferase activity"/>
    <property type="evidence" value="ECO:0007669"/>
    <property type="project" value="UniProtKB-EC"/>
</dbReference>
<comment type="subcellular location">
    <subcellularLocation>
        <location evidence="1">Membrane</location>
        <topology evidence="1">Single-pass type II membrane protein</topology>
    </subcellularLocation>
</comment>
<keyword evidence="9" id="KW-0735">Signal-anchor</keyword>
<keyword evidence="13" id="KW-1185">Reference proteome</keyword>
<reference evidence="14" key="1">
    <citation type="submission" date="2025-08" db="UniProtKB">
        <authorList>
            <consortium name="RefSeq"/>
        </authorList>
    </citation>
    <scope>IDENTIFICATION</scope>
</reference>
<dbReference type="Gene3D" id="3.90.550.50">
    <property type="match status" value="1"/>
</dbReference>
<dbReference type="Proteomes" id="UP000515154">
    <property type="component" value="Unplaced"/>
</dbReference>
<comment type="similarity">
    <text evidence="3">Belongs to the glycosyltransferase 31 family. Beta3-Gal-T subfamily.</text>
</comment>
<evidence type="ECO:0000256" key="8">
    <source>
        <dbReference type="ARBA" id="ARBA00022741"/>
    </source>
</evidence>
<dbReference type="GO" id="GO:0016020">
    <property type="term" value="C:membrane"/>
    <property type="evidence" value="ECO:0007669"/>
    <property type="project" value="UniProtKB-SubCell"/>
</dbReference>
<evidence type="ECO:0000256" key="4">
    <source>
        <dbReference type="ARBA" id="ARBA00012557"/>
    </source>
</evidence>
<dbReference type="RefSeq" id="XP_029656801.1">
    <property type="nucleotide sequence ID" value="XM_029800941.1"/>
</dbReference>
<evidence type="ECO:0000256" key="11">
    <source>
        <dbReference type="ARBA" id="ARBA00023136"/>
    </source>
</evidence>
<accession>A0A6P7U748</accession>
<keyword evidence="10" id="KW-1133">Transmembrane helix</keyword>
<dbReference type="PANTHER" id="PTHR23033">
    <property type="entry name" value="BETA1,3-GALACTOSYLTRANSFERASE"/>
    <property type="match status" value="1"/>
</dbReference>
<comment type="pathway">
    <text evidence="2">Protein modification; protein glycosylation.</text>
</comment>
<evidence type="ECO:0000256" key="7">
    <source>
        <dbReference type="ARBA" id="ARBA00022692"/>
    </source>
</evidence>
<dbReference type="GO" id="GO:0000166">
    <property type="term" value="F:nucleotide binding"/>
    <property type="evidence" value="ECO:0007669"/>
    <property type="project" value="UniProtKB-KW"/>
</dbReference>
<proteinExistence type="inferred from homology"/>
<evidence type="ECO:0000256" key="2">
    <source>
        <dbReference type="ARBA" id="ARBA00004922"/>
    </source>
</evidence>
<dbReference type="InterPro" id="IPR003378">
    <property type="entry name" value="Fringe-like_glycosylTrfase"/>
</dbReference>
<protein>
    <recommendedName>
        <fullName evidence="4">N-acetylgalactosaminide beta-1,3-galactosyltransferase</fullName>
        <ecNumber evidence="4">2.4.1.122</ecNumber>
    </recommendedName>
</protein>
<dbReference type="InterPro" id="IPR026050">
    <property type="entry name" value="C1GALT1/C1GALT1_chp1"/>
</dbReference>
<organism evidence="13 14">
    <name type="scientific">Octopus sinensis</name>
    <name type="common">East Asian common octopus</name>
    <dbReference type="NCBI Taxonomy" id="2607531"/>
    <lineage>
        <taxon>Eukaryota</taxon>
        <taxon>Metazoa</taxon>
        <taxon>Spiralia</taxon>
        <taxon>Lophotrochozoa</taxon>
        <taxon>Mollusca</taxon>
        <taxon>Cephalopoda</taxon>
        <taxon>Coleoidea</taxon>
        <taxon>Octopodiformes</taxon>
        <taxon>Octopoda</taxon>
        <taxon>Incirrata</taxon>
        <taxon>Octopodidae</taxon>
        <taxon>Octopus</taxon>
    </lineage>
</organism>
<sequence>MVPSSTFSRIAFNIVVLGRTDSHRHVIFCMILTSKNNYKTRGRAVLDTWGKRCDKTFYFVGKVIANESFITSLNINDDYEHLPSKTYGGLKYIEAKFHDEYDWIVKADDDTYIIVNNLRQFLVSEDHSRPVSFGLKFYKYFPNGYFSGGASYILSREAVKKVISANKAEVVA</sequence>